<gene>
    <name evidence="4" type="ORF">SAMN05421825_0762</name>
</gene>
<evidence type="ECO:0000313" key="5">
    <source>
        <dbReference type="Proteomes" id="UP000199203"/>
    </source>
</evidence>
<feature type="chain" id="PRO_5011585842" evidence="2">
    <location>
        <begin position="20"/>
        <end position="383"/>
    </location>
</feature>
<evidence type="ECO:0000256" key="1">
    <source>
        <dbReference type="ARBA" id="ARBA00022729"/>
    </source>
</evidence>
<name>A0A1G7HDM2_9FLAO</name>
<keyword evidence="1 2" id="KW-0732">Signal</keyword>
<dbReference type="Proteomes" id="UP000199203">
    <property type="component" value="Unassembled WGS sequence"/>
</dbReference>
<evidence type="ECO:0000256" key="2">
    <source>
        <dbReference type="SAM" id="SignalP"/>
    </source>
</evidence>
<dbReference type="NCBIfam" id="TIGR04183">
    <property type="entry name" value="Por_Secre_tail"/>
    <property type="match status" value="1"/>
</dbReference>
<evidence type="ECO:0000313" key="4">
    <source>
        <dbReference type="EMBL" id="SDE98404.1"/>
    </source>
</evidence>
<sequence length="383" mass="41537">MKKSLSTLILLFIGASSFAQQDIFALTGKDASNINFQDFRALDSKKGITETVLLSGQDQPRIYSHKLNKEIFEDKKSSANALADQIATLAVDGRGKLVYMPMFSSNIYILDSKTKDITLLENKLSNPTTCDVGSQFSRMTAGNDGSIYTLSNSGSQLLKISYKDGEYAVTDLGIVKDDSGNGDNLLSKMLTGFGGDMIADENNNFYIFSALGNVFKIVTKDMKAHFVGKVKGLAENFSINGAAVNAEGKIILASAKGGVLHTLNLETLQAEPMNVNIDMPIYDLGSSYVLRTSKNVININKNDIYPTKVSDGFVNVSIGESQKGNAQVKIYSLNGTLIMDKKINNISNSENKIELGKLVSGVYIVNVESENGKTIISKKIIVK</sequence>
<dbReference type="EMBL" id="FNBH01000001">
    <property type="protein sequence ID" value="SDE98404.1"/>
    <property type="molecule type" value="Genomic_DNA"/>
</dbReference>
<protein>
    <submittedName>
        <fullName evidence="4">Por secretion system C-terminal sorting domain-containing protein</fullName>
    </submittedName>
</protein>
<dbReference type="RefSeq" id="WP_089871469.1">
    <property type="nucleotide sequence ID" value="NZ_FNBH01000001.1"/>
</dbReference>
<reference evidence="5" key="1">
    <citation type="submission" date="2016-10" db="EMBL/GenBank/DDBJ databases">
        <authorList>
            <person name="Varghese N."/>
            <person name="Submissions S."/>
        </authorList>
    </citation>
    <scope>NUCLEOTIDE SEQUENCE [LARGE SCALE GENOMIC DNA]</scope>
    <source>
        <strain evidence="5">DSM 19684</strain>
    </source>
</reference>
<organism evidence="4 5">
    <name type="scientific">Epilithonimonas hungarica</name>
    <dbReference type="NCBI Taxonomy" id="454006"/>
    <lineage>
        <taxon>Bacteria</taxon>
        <taxon>Pseudomonadati</taxon>
        <taxon>Bacteroidota</taxon>
        <taxon>Flavobacteriia</taxon>
        <taxon>Flavobacteriales</taxon>
        <taxon>Weeksellaceae</taxon>
        <taxon>Chryseobacterium group</taxon>
        <taxon>Epilithonimonas</taxon>
    </lineage>
</organism>
<feature type="domain" description="Secretion system C-terminal sorting" evidence="3">
    <location>
        <begin position="304"/>
        <end position="381"/>
    </location>
</feature>
<dbReference type="InterPro" id="IPR026444">
    <property type="entry name" value="Secre_tail"/>
</dbReference>
<dbReference type="OrthoDB" id="621743at2"/>
<keyword evidence="5" id="KW-1185">Reference proteome</keyword>
<evidence type="ECO:0000259" key="3">
    <source>
        <dbReference type="Pfam" id="PF18962"/>
    </source>
</evidence>
<dbReference type="STRING" id="454006.SAMN05421825_0762"/>
<accession>A0A1G7HDM2</accession>
<proteinExistence type="predicted"/>
<feature type="signal peptide" evidence="2">
    <location>
        <begin position="1"/>
        <end position="19"/>
    </location>
</feature>
<dbReference type="AlphaFoldDB" id="A0A1G7HDM2"/>
<dbReference type="SUPFAM" id="SSF101898">
    <property type="entry name" value="NHL repeat"/>
    <property type="match status" value="1"/>
</dbReference>
<dbReference type="Pfam" id="PF18962">
    <property type="entry name" value="Por_Secre_tail"/>
    <property type="match status" value="1"/>
</dbReference>